<dbReference type="Proteomes" id="UP000708208">
    <property type="component" value="Unassembled WGS sequence"/>
</dbReference>
<proteinExistence type="predicted"/>
<gene>
    <name evidence="1" type="ORF">AFUS01_LOCUS4631</name>
</gene>
<keyword evidence="2" id="KW-1185">Reference proteome</keyword>
<organism evidence="1 2">
    <name type="scientific">Allacma fusca</name>
    <dbReference type="NCBI Taxonomy" id="39272"/>
    <lineage>
        <taxon>Eukaryota</taxon>
        <taxon>Metazoa</taxon>
        <taxon>Ecdysozoa</taxon>
        <taxon>Arthropoda</taxon>
        <taxon>Hexapoda</taxon>
        <taxon>Collembola</taxon>
        <taxon>Symphypleona</taxon>
        <taxon>Sminthuridae</taxon>
        <taxon>Allacma</taxon>
    </lineage>
</organism>
<dbReference type="EMBL" id="CAJVCH010028997">
    <property type="protein sequence ID" value="CAG7705663.1"/>
    <property type="molecule type" value="Genomic_DNA"/>
</dbReference>
<comment type="caution">
    <text evidence="1">The sequence shown here is derived from an EMBL/GenBank/DDBJ whole genome shotgun (WGS) entry which is preliminary data.</text>
</comment>
<sequence length="39" mass="4360">MHAQHSDAIFIANQWKNIFEAMEPNQVATSASASEKLWG</sequence>
<dbReference type="AlphaFoldDB" id="A0A8J2NJK2"/>
<evidence type="ECO:0000313" key="1">
    <source>
        <dbReference type="EMBL" id="CAG7705663.1"/>
    </source>
</evidence>
<evidence type="ECO:0000313" key="2">
    <source>
        <dbReference type="Proteomes" id="UP000708208"/>
    </source>
</evidence>
<name>A0A8J2NJK2_9HEXA</name>
<accession>A0A8J2NJK2</accession>
<reference evidence="1" key="1">
    <citation type="submission" date="2021-06" db="EMBL/GenBank/DDBJ databases">
        <authorList>
            <person name="Hodson N. C."/>
            <person name="Mongue J. A."/>
            <person name="Jaron S. K."/>
        </authorList>
    </citation>
    <scope>NUCLEOTIDE SEQUENCE</scope>
</reference>
<feature type="non-terminal residue" evidence="1">
    <location>
        <position position="1"/>
    </location>
</feature>
<protein>
    <submittedName>
        <fullName evidence="1">Uncharacterized protein</fullName>
    </submittedName>
</protein>